<name>A0ABT1SAZ4_9FIRM</name>
<accession>A0ABT1SAZ4</accession>
<organism evidence="1 2">
    <name type="scientific">Tissierella carlieri</name>
    <dbReference type="NCBI Taxonomy" id="689904"/>
    <lineage>
        <taxon>Bacteria</taxon>
        <taxon>Bacillati</taxon>
        <taxon>Bacillota</taxon>
        <taxon>Tissierellia</taxon>
        <taxon>Tissierellales</taxon>
        <taxon>Tissierellaceae</taxon>
        <taxon>Tissierella</taxon>
    </lineage>
</organism>
<dbReference type="RefSeq" id="WP_256311579.1">
    <property type="nucleotide sequence ID" value="NZ_JANGAC010000007.1"/>
</dbReference>
<evidence type="ECO:0000313" key="2">
    <source>
        <dbReference type="Proteomes" id="UP001524478"/>
    </source>
</evidence>
<keyword evidence="2" id="KW-1185">Reference proteome</keyword>
<dbReference type="Proteomes" id="UP001524478">
    <property type="component" value="Unassembled WGS sequence"/>
</dbReference>
<comment type="caution">
    <text evidence="1">The sequence shown here is derived from an EMBL/GenBank/DDBJ whole genome shotgun (WGS) entry which is preliminary data.</text>
</comment>
<reference evidence="1 2" key="1">
    <citation type="submission" date="2022-06" db="EMBL/GenBank/DDBJ databases">
        <title>Isolation of gut microbiota from human fecal samples.</title>
        <authorList>
            <person name="Pamer E.G."/>
            <person name="Barat B."/>
            <person name="Waligurski E."/>
            <person name="Medina S."/>
            <person name="Paddock L."/>
            <person name="Mostad J."/>
        </authorList>
    </citation>
    <scope>NUCLEOTIDE SEQUENCE [LARGE SCALE GENOMIC DNA]</scope>
    <source>
        <strain evidence="1 2">DFI.7.95</strain>
    </source>
</reference>
<gene>
    <name evidence="1" type="ORF">NE686_11240</name>
</gene>
<protein>
    <submittedName>
        <fullName evidence="1">Uncharacterized protein</fullName>
    </submittedName>
</protein>
<dbReference type="EMBL" id="JANGAC010000007">
    <property type="protein sequence ID" value="MCQ4923666.1"/>
    <property type="molecule type" value="Genomic_DNA"/>
</dbReference>
<proteinExistence type="predicted"/>
<evidence type="ECO:0000313" key="1">
    <source>
        <dbReference type="EMBL" id="MCQ4923666.1"/>
    </source>
</evidence>
<sequence>MTISYDGGYFQNISQRAAYEYCMAFSDYTSMVSEGLDYGIQEHVESSYKDLHKFFGDLYDELFYHPENFYLPTTEDMAYEDFEPKESRPEVTKAWYKPKTEIKNGLEFLYAIGQVGVINQQNLLLSKEQYNDIVKKSKVKKQFIKSMQCVELHVIDEEENIIITNTRYPKMMPALKQLAVGCQQHKDEMGFIYFYQCNFKAINPNYEIDAPTILKKIATTQYDKIILLHNYLINQGYKAICKYPNISYQGSRKAKSTPLLVISFDPRAKETFGFSLKLASINRLIPHIYNQPDFLQEDFNKRTHLCTGCGWCNSRDGMNPSVFEYKGEKKTLCCWYSFIIHHHLDDELFRVIKQYSIFHQMLAS</sequence>